<accession>A0A8H7T2Y8</accession>
<dbReference type="InterPro" id="IPR052895">
    <property type="entry name" value="HetReg/Transcr_Mod"/>
</dbReference>
<comment type="caution">
    <text evidence="2">The sequence shown here is derived from an EMBL/GenBank/DDBJ whole genome shotgun (WGS) entry which is preliminary data.</text>
</comment>
<feature type="domain" description="Heterokaryon incompatibility" evidence="1">
    <location>
        <begin position="115"/>
        <end position="219"/>
    </location>
</feature>
<sequence length="345" mass="40373">MTALPILADGLYRPLKHNEIRVLELLPGDKAAPILCHLRHVEIEYYDEFEAVSYTWGNEQHSRSIRFKSGTLAITPSLETALRVFRHPVPGALGWAFEHVRRFFGSDSWRHTLIPGTSYLWIDAICTNQEDLDERNRQIKVMGEIYRRAKRLLIWLGVESNNSDVAMNFLSMAGETREMTDHIYVDWPRENVAQFQQIFESIMALLSRPCFTRAWILQEYVLGVDNSTLFYCGKRCLPRKNLSMELFDSLYERWENFNIAQDPTSQLTAIEQHSHMAKVFQKRCWRLVSLMRSELKHELLVSNKEVSMKAAKSRRDPKLSIVYWLELDRRCRATDPRDNVYSILG</sequence>
<dbReference type="InterPro" id="IPR010730">
    <property type="entry name" value="HET"/>
</dbReference>
<organism evidence="2 3">
    <name type="scientific">Cadophora malorum</name>
    <dbReference type="NCBI Taxonomy" id="108018"/>
    <lineage>
        <taxon>Eukaryota</taxon>
        <taxon>Fungi</taxon>
        <taxon>Dikarya</taxon>
        <taxon>Ascomycota</taxon>
        <taxon>Pezizomycotina</taxon>
        <taxon>Leotiomycetes</taxon>
        <taxon>Helotiales</taxon>
        <taxon>Ploettnerulaceae</taxon>
        <taxon>Cadophora</taxon>
    </lineage>
</organism>
<evidence type="ECO:0000313" key="3">
    <source>
        <dbReference type="Proteomes" id="UP000664132"/>
    </source>
</evidence>
<dbReference type="AlphaFoldDB" id="A0A8H7T2Y8"/>
<dbReference type="PANTHER" id="PTHR24148:SF82">
    <property type="entry name" value="HETEROKARYON INCOMPATIBILITY DOMAIN-CONTAINING PROTEIN"/>
    <property type="match status" value="1"/>
</dbReference>
<dbReference type="Proteomes" id="UP000664132">
    <property type="component" value="Unassembled WGS sequence"/>
</dbReference>
<proteinExistence type="predicted"/>
<feature type="non-terminal residue" evidence="2">
    <location>
        <position position="345"/>
    </location>
</feature>
<dbReference type="EMBL" id="JAFJYH010000397">
    <property type="protein sequence ID" value="KAG4412222.1"/>
    <property type="molecule type" value="Genomic_DNA"/>
</dbReference>
<reference evidence="2" key="1">
    <citation type="submission" date="2021-02" db="EMBL/GenBank/DDBJ databases">
        <title>Genome sequence Cadophora malorum strain M34.</title>
        <authorList>
            <person name="Stefanovic E."/>
            <person name="Vu D."/>
            <person name="Scully C."/>
            <person name="Dijksterhuis J."/>
            <person name="Roader J."/>
            <person name="Houbraken J."/>
        </authorList>
    </citation>
    <scope>NUCLEOTIDE SEQUENCE</scope>
    <source>
        <strain evidence="2">M34</strain>
    </source>
</reference>
<evidence type="ECO:0000313" key="2">
    <source>
        <dbReference type="EMBL" id="KAG4412222.1"/>
    </source>
</evidence>
<name>A0A8H7T2Y8_9HELO</name>
<dbReference type="PANTHER" id="PTHR24148">
    <property type="entry name" value="ANKYRIN REPEAT DOMAIN-CONTAINING PROTEIN 39 HOMOLOG-RELATED"/>
    <property type="match status" value="1"/>
</dbReference>
<keyword evidence="3" id="KW-1185">Reference proteome</keyword>
<protein>
    <recommendedName>
        <fullName evidence="1">Heterokaryon incompatibility domain-containing protein</fullName>
    </recommendedName>
</protein>
<gene>
    <name evidence="2" type="ORF">IFR04_014634</name>
</gene>
<dbReference type="Pfam" id="PF06985">
    <property type="entry name" value="HET"/>
    <property type="match status" value="1"/>
</dbReference>
<evidence type="ECO:0000259" key="1">
    <source>
        <dbReference type="Pfam" id="PF06985"/>
    </source>
</evidence>
<dbReference type="OrthoDB" id="3600004at2759"/>